<name>A0A4R1NJU0_9RHOB</name>
<accession>A0A4R1NJU0</accession>
<reference evidence="2 3" key="1">
    <citation type="submission" date="2019-03" db="EMBL/GenBank/DDBJ databases">
        <title>Genomic Encyclopedia of Archaeal and Bacterial Type Strains, Phase II (KMG-II): from individual species to whole genera.</title>
        <authorList>
            <person name="Goeker M."/>
        </authorList>
    </citation>
    <scope>NUCLEOTIDE SEQUENCE [LARGE SCALE GENOMIC DNA]</scope>
    <source>
        <strain evidence="2 3">DSM 26433</strain>
    </source>
</reference>
<dbReference type="RefSeq" id="WP_425057051.1">
    <property type="nucleotide sequence ID" value="NZ_SMGR01000001.1"/>
</dbReference>
<sequence>MLEALRNTPSWVYLAFFLVLYYGVMYCFSSRSEPRRLLVLPLLFLVWSAYSAFSDEQQSWMSLGGWVCAVGLGGLFGSMIGRKSGARFNDAEGIIEIPGSKIPLIISLFFFGCSYWFGYTTAVSPELSATLSFQLAKTGSMAGCVGLFLGRAITIYSTSLKPLRSGEGADVSKSV</sequence>
<dbReference type="EMBL" id="SMGR01000001">
    <property type="protein sequence ID" value="TCL08295.1"/>
    <property type="molecule type" value="Genomic_DNA"/>
</dbReference>
<keyword evidence="1" id="KW-1133">Transmembrane helix</keyword>
<feature type="transmembrane region" description="Helical" evidence="1">
    <location>
        <begin position="36"/>
        <end position="53"/>
    </location>
</feature>
<organism evidence="2 3">
    <name type="scientific">Shimia isoporae</name>
    <dbReference type="NCBI Taxonomy" id="647720"/>
    <lineage>
        <taxon>Bacteria</taxon>
        <taxon>Pseudomonadati</taxon>
        <taxon>Pseudomonadota</taxon>
        <taxon>Alphaproteobacteria</taxon>
        <taxon>Rhodobacterales</taxon>
        <taxon>Roseobacteraceae</taxon>
    </lineage>
</organism>
<feature type="transmembrane region" description="Helical" evidence="1">
    <location>
        <begin position="102"/>
        <end position="119"/>
    </location>
</feature>
<proteinExistence type="predicted"/>
<dbReference type="InterPro" id="IPR046730">
    <property type="entry name" value="DUF6622"/>
</dbReference>
<dbReference type="Pfam" id="PF20327">
    <property type="entry name" value="DUF6622"/>
    <property type="match status" value="1"/>
</dbReference>
<feature type="transmembrane region" description="Helical" evidence="1">
    <location>
        <begin position="12"/>
        <end position="29"/>
    </location>
</feature>
<dbReference type="AlphaFoldDB" id="A0A4R1NJU0"/>
<keyword evidence="1" id="KW-0472">Membrane</keyword>
<evidence type="ECO:0000256" key="1">
    <source>
        <dbReference type="SAM" id="Phobius"/>
    </source>
</evidence>
<protein>
    <submittedName>
        <fullName evidence="2">Uncharacterized protein</fullName>
    </submittedName>
</protein>
<feature type="transmembrane region" description="Helical" evidence="1">
    <location>
        <begin position="59"/>
        <end position="81"/>
    </location>
</feature>
<comment type="caution">
    <text evidence="2">The sequence shown here is derived from an EMBL/GenBank/DDBJ whole genome shotgun (WGS) entry which is preliminary data.</text>
</comment>
<gene>
    <name evidence="2" type="ORF">BXY66_0330</name>
</gene>
<evidence type="ECO:0000313" key="2">
    <source>
        <dbReference type="EMBL" id="TCL08295.1"/>
    </source>
</evidence>
<keyword evidence="3" id="KW-1185">Reference proteome</keyword>
<feature type="transmembrane region" description="Helical" evidence="1">
    <location>
        <begin position="139"/>
        <end position="156"/>
    </location>
</feature>
<dbReference type="Proteomes" id="UP000295673">
    <property type="component" value="Unassembled WGS sequence"/>
</dbReference>
<keyword evidence="1" id="KW-0812">Transmembrane</keyword>
<evidence type="ECO:0000313" key="3">
    <source>
        <dbReference type="Proteomes" id="UP000295673"/>
    </source>
</evidence>